<evidence type="ECO:0000313" key="1">
    <source>
        <dbReference type="EMBL" id="GIY17646.1"/>
    </source>
</evidence>
<dbReference type="Gene3D" id="3.30.420.10">
    <property type="entry name" value="Ribonuclease H-like superfamily/Ribonuclease H"/>
    <property type="match status" value="1"/>
</dbReference>
<dbReference type="GO" id="GO:0003676">
    <property type="term" value="F:nucleic acid binding"/>
    <property type="evidence" value="ECO:0007669"/>
    <property type="project" value="InterPro"/>
</dbReference>
<dbReference type="EMBL" id="BPLQ01005818">
    <property type="protein sequence ID" value="GIY17646.1"/>
    <property type="molecule type" value="Genomic_DNA"/>
</dbReference>
<keyword evidence="2" id="KW-1185">Reference proteome</keyword>
<sequence>MCLRKRLYAWIRLGIGLALNDVPDVEIQRVKIWRAKTPRTRAGGALQWLPQGLKIIPSAYIEKLDKVINPCIKWMAYEKPYVLKQDSAPSPTTYATQERLAETFHRHMTPNMWLPIFPNLKPLNYYVKDVVEKETNKQQHNTKEEGCHCGCYRLHE</sequence>
<comment type="caution">
    <text evidence="1">The sequence shown here is derived from an EMBL/GenBank/DDBJ whole genome shotgun (WGS) entry which is preliminary data.</text>
</comment>
<dbReference type="InterPro" id="IPR036397">
    <property type="entry name" value="RNaseH_sf"/>
</dbReference>
<proteinExistence type="predicted"/>
<dbReference type="Proteomes" id="UP001054837">
    <property type="component" value="Unassembled WGS sequence"/>
</dbReference>
<organism evidence="1 2">
    <name type="scientific">Caerostris darwini</name>
    <dbReference type="NCBI Taxonomy" id="1538125"/>
    <lineage>
        <taxon>Eukaryota</taxon>
        <taxon>Metazoa</taxon>
        <taxon>Ecdysozoa</taxon>
        <taxon>Arthropoda</taxon>
        <taxon>Chelicerata</taxon>
        <taxon>Arachnida</taxon>
        <taxon>Araneae</taxon>
        <taxon>Araneomorphae</taxon>
        <taxon>Entelegynae</taxon>
        <taxon>Araneoidea</taxon>
        <taxon>Araneidae</taxon>
        <taxon>Caerostris</taxon>
    </lineage>
</organism>
<reference evidence="1 2" key="1">
    <citation type="submission" date="2021-06" db="EMBL/GenBank/DDBJ databases">
        <title>Caerostris darwini draft genome.</title>
        <authorList>
            <person name="Kono N."/>
            <person name="Arakawa K."/>
        </authorList>
    </citation>
    <scope>NUCLEOTIDE SEQUENCE [LARGE SCALE GENOMIC DNA]</scope>
</reference>
<name>A0AAV4RAE9_9ARAC</name>
<evidence type="ECO:0000313" key="2">
    <source>
        <dbReference type="Proteomes" id="UP001054837"/>
    </source>
</evidence>
<dbReference type="AlphaFoldDB" id="A0AAV4RAE9"/>
<accession>A0AAV4RAE9</accession>
<protein>
    <submittedName>
        <fullName evidence="1">Uncharacterized protein</fullName>
    </submittedName>
</protein>
<gene>
    <name evidence="1" type="ORF">CDAR_200421</name>
</gene>